<dbReference type="EMBL" id="CACTIH010001957">
    <property type="protein sequence ID" value="CAA2969967.1"/>
    <property type="molecule type" value="Genomic_DNA"/>
</dbReference>
<comment type="caution">
    <text evidence="1">The sequence shown here is derived from an EMBL/GenBank/DDBJ whole genome shotgun (WGS) entry which is preliminary data.</text>
</comment>
<gene>
    <name evidence="1" type="ORF">OLEA9_A022918</name>
</gene>
<dbReference type="Gramene" id="OE9A022918T1">
    <property type="protein sequence ID" value="OE9A022918C1"/>
    <property type="gene ID" value="OE9A022918"/>
</dbReference>
<evidence type="ECO:0000313" key="2">
    <source>
        <dbReference type="Proteomes" id="UP000594638"/>
    </source>
</evidence>
<keyword evidence="2" id="KW-1185">Reference proteome</keyword>
<organism evidence="1 2">
    <name type="scientific">Olea europaea subsp. europaea</name>
    <dbReference type="NCBI Taxonomy" id="158383"/>
    <lineage>
        <taxon>Eukaryota</taxon>
        <taxon>Viridiplantae</taxon>
        <taxon>Streptophyta</taxon>
        <taxon>Embryophyta</taxon>
        <taxon>Tracheophyta</taxon>
        <taxon>Spermatophyta</taxon>
        <taxon>Magnoliopsida</taxon>
        <taxon>eudicotyledons</taxon>
        <taxon>Gunneridae</taxon>
        <taxon>Pentapetalae</taxon>
        <taxon>asterids</taxon>
        <taxon>lamiids</taxon>
        <taxon>Lamiales</taxon>
        <taxon>Oleaceae</taxon>
        <taxon>Oleeae</taxon>
        <taxon>Olea</taxon>
    </lineage>
</organism>
<evidence type="ECO:0000313" key="1">
    <source>
        <dbReference type="EMBL" id="CAA2969967.1"/>
    </source>
</evidence>
<reference evidence="1 2" key="1">
    <citation type="submission" date="2019-12" db="EMBL/GenBank/DDBJ databases">
        <authorList>
            <person name="Alioto T."/>
            <person name="Alioto T."/>
            <person name="Gomez Garrido J."/>
        </authorList>
    </citation>
    <scope>NUCLEOTIDE SEQUENCE [LARGE SCALE GENOMIC DNA]</scope>
</reference>
<sequence>MDQADGDSDSPFFTNEQAIPIKKLMNKLCFGLGGVNWFGQASRVPLLSLRARPMPVPVGLAARTPENPIWPLFGRADPQHCPWTEPSNGHVISLLAGTTL</sequence>
<name>A0A8S0QVJ6_OLEEU</name>
<dbReference type="Proteomes" id="UP000594638">
    <property type="component" value="Unassembled WGS sequence"/>
</dbReference>
<proteinExistence type="predicted"/>
<protein>
    <submittedName>
        <fullName evidence="1">Uncharacterized protein</fullName>
    </submittedName>
</protein>
<dbReference type="AlphaFoldDB" id="A0A8S0QVJ6"/>
<accession>A0A8S0QVJ6</accession>